<feature type="transmembrane region" description="Helical" evidence="1">
    <location>
        <begin position="254"/>
        <end position="275"/>
    </location>
</feature>
<gene>
    <name evidence="2" type="ORF">EPD65_10065</name>
</gene>
<keyword evidence="1" id="KW-0472">Membrane</keyword>
<dbReference type="AlphaFoldDB" id="A0A4V2NY73"/>
<accession>A0A4V2NY73</accession>
<feature type="transmembrane region" description="Helical" evidence="1">
    <location>
        <begin position="282"/>
        <end position="302"/>
    </location>
</feature>
<comment type="caution">
    <text evidence="2">The sequence shown here is derived from an EMBL/GenBank/DDBJ whole genome shotgun (WGS) entry which is preliminary data.</text>
</comment>
<dbReference type="Proteomes" id="UP000295453">
    <property type="component" value="Unassembled WGS sequence"/>
</dbReference>
<proteinExistence type="predicted"/>
<reference evidence="2 3" key="1">
    <citation type="submission" date="2019-03" db="EMBL/GenBank/DDBJ databases">
        <authorList>
            <person name="Kim M.K.M."/>
        </authorList>
    </citation>
    <scope>NUCLEOTIDE SEQUENCE [LARGE SCALE GENOMIC DNA]</scope>
    <source>
        <strain evidence="2 3">18JY15-6</strain>
    </source>
</reference>
<feature type="transmembrane region" description="Helical" evidence="1">
    <location>
        <begin position="336"/>
        <end position="354"/>
    </location>
</feature>
<protein>
    <submittedName>
        <fullName evidence="2">ABC transporter permease</fullName>
    </submittedName>
</protein>
<evidence type="ECO:0000313" key="2">
    <source>
        <dbReference type="EMBL" id="TCJ23952.1"/>
    </source>
</evidence>
<feature type="transmembrane region" description="Helical" evidence="1">
    <location>
        <begin position="308"/>
        <end position="329"/>
    </location>
</feature>
<keyword evidence="1" id="KW-1133">Transmembrane helix</keyword>
<dbReference type="EMBL" id="SJZJ01000015">
    <property type="protein sequence ID" value="TCJ23952.1"/>
    <property type="molecule type" value="Genomic_DNA"/>
</dbReference>
<feature type="transmembrane region" description="Helical" evidence="1">
    <location>
        <begin position="223"/>
        <end position="242"/>
    </location>
</feature>
<dbReference type="RefSeq" id="WP_131583705.1">
    <property type="nucleotide sequence ID" value="NZ_SJZJ01000015.1"/>
</dbReference>
<organism evidence="2 3">
    <name type="scientific">Nocardioides jejuensis</name>
    <dbReference type="NCBI Taxonomy" id="2502782"/>
    <lineage>
        <taxon>Bacteria</taxon>
        <taxon>Bacillati</taxon>
        <taxon>Actinomycetota</taxon>
        <taxon>Actinomycetes</taxon>
        <taxon>Propionibacteriales</taxon>
        <taxon>Nocardioidaceae</taxon>
        <taxon>Nocardioides</taxon>
    </lineage>
</organism>
<feature type="transmembrane region" description="Helical" evidence="1">
    <location>
        <begin position="191"/>
        <end position="211"/>
    </location>
</feature>
<feature type="transmembrane region" description="Helical" evidence="1">
    <location>
        <begin position="609"/>
        <end position="632"/>
    </location>
</feature>
<feature type="transmembrane region" description="Helical" evidence="1">
    <location>
        <begin position="374"/>
        <end position="394"/>
    </location>
</feature>
<keyword evidence="3" id="KW-1185">Reference proteome</keyword>
<evidence type="ECO:0000313" key="3">
    <source>
        <dbReference type="Proteomes" id="UP000295453"/>
    </source>
</evidence>
<feature type="transmembrane region" description="Helical" evidence="1">
    <location>
        <begin position="113"/>
        <end position="133"/>
    </location>
</feature>
<feature type="transmembrane region" description="Helical" evidence="1">
    <location>
        <begin position="67"/>
        <end position="93"/>
    </location>
</feature>
<feature type="transmembrane region" description="Helical" evidence="1">
    <location>
        <begin position="153"/>
        <end position="171"/>
    </location>
</feature>
<feature type="transmembrane region" description="Helical" evidence="1">
    <location>
        <begin position="27"/>
        <end position="46"/>
    </location>
</feature>
<evidence type="ECO:0000256" key="1">
    <source>
        <dbReference type="SAM" id="Phobius"/>
    </source>
</evidence>
<keyword evidence="1" id="KW-0812">Transmembrane</keyword>
<sequence length="651" mass="70030">MIHTLLAAQAAAPSAPTAGGATLHDVVVASGISAIYFAFTGWILVRERIQGKRTALGRALDAFGAKIGLPGWAAAPFVITPPFLLLAGFGVYWDVPLHMQKGRDDGAFANPSHYPIFLALLALLNIAMLIMALAKDPLPRHTLKLAPGWKVPFSSVVIFLAGFIGVLGFPLDDLWHRIFGQDVTEWGPTHVLMIGGAITAPWSLPLLLAEAKQIGAPLMNGRLGRWVMALALALCIVPFAFLMEFDLGVPQFPASTQGLIFSFVLGFTCVATRLWFGKGGALFVSALWVGAHLFLVAVVAVIPHVLTIQFLTSVPFAVLVELVALAVGVDRNASRRLPFAVVAGVLGGSLGYYLEWAWSKDHMPLPQPFNEHALPFLIAVSTIAGLGGGLLGVWKVRRLENVADVEVTAYGSAVPTASFRWLGLAGFATFVALMAVCAPPMKGEVHTATVHLSDVSTGAENCTAYEVQCLATVTLHIDGKDPVPDATWFYALAWQGYPGTDAFEKVSDIPTDPTSHVPGLVRARMVATGEPGTYRSEHPLPLYGQWKTLIRIHEGTNDMMSWAMYMPDDPAITSDRGREVRVLDGDAVTSQYEPHLLQRERKDSIPEGLYAAGNYVVLSLWIVVLLGFGYSYNTAAGTSRRKASETAKVSA</sequence>
<dbReference type="OrthoDB" id="8117292at2"/>
<name>A0A4V2NY73_9ACTN</name>